<gene>
    <name evidence="4" type="ORF">D1O30_13555</name>
</gene>
<keyword evidence="5" id="KW-1185">Reference proteome</keyword>
<dbReference type="GO" id="GO:0005829">
    <property type="term" value="C:cytosol"/>
    <property type="evidence" value="ECO:0007669"/>
    <property type="project" value="TreeGrafter"/>
</dbReference>
<reference evidence="4 5" key="1">
    <citation type="submission" date="2018-08" db="EMBL/GenBank/DDBJ databases">
        <title>Genome sequence of Methylocystis hirsuta CSC1, a methanotroph able to accumulate PHAs.</title>
        <authorList>
            <person name="Bordel S."/>
            <person name="Rodriguez E."/>
            <person name="Gancedo J."/>
            <person name="Munoz R."/>
        </authorList>
    </citation>
    <scope>NUCLEOTIDE SEQUENCE [LARGE SCALE GENOMIC DNA]</scope>
    <source>
        <strain evidence="4 5">CSC1</strain>
    </source>
</reference>
<evidence type="ECO:0000259" key="3">
    <source>
        <dbReference type="SMART" id="SM01007"/>
    </source>
</evidence>
<keyword evidence="2" id="KW-0456">Lyase</keyword>
<feature type="domain" description="Class II aldolase/adducin N-terminal" evidence="3">
    <location>
        <begin position="8"/>
        <end position="184"/>
    </location>
</feature>
<dbReference type="PANTHER" id="PTHR22789">
    <property type="entry name" value="FUCULOSE PHOSPHATE ALDOLASE"/>
    <property type="match status" value="1"/>
</dbReference>
<dbReference type="GO" id="GO:0019323">
    <property type="term" value="P:pentose catabolic process"/>
    <property type="evidence" value="ECO:0007669"/>
    <property type="project" value="TreeGrafter"/>
</dbReference>
<comment type="caution">
    <text evidence="4">The sequence shown here is derived from an EMBL/GenBank/DDBJ whole genome shotgun (WGS) entry which is preliminary data.</text>
</comment>
<dbReference type="SMART" id="SM01007">
    <property type="entry name" value="Aldolase_II"/>
    <property type="match status" value="1"/>
</dbReference>
<name>A0A3M9XRJ7_9HYPH</name>
<dbReference type="InterPro" id="IPR001303">
    <property type="entry name" value="Aldolase_II/adducin_N"/>
</dbReference>
<dbReference type="GO" id="GO:0046872">
    <property type="term" value="F:metal ion binding"/>
    <property type="evidence" value="ECO:0007669"/>
    <property type="project" value="UniProtKB-KW"/>
</dbReference>
<dbReference type="GO" id="GO:0016832">
    <property type="term" value="F:aldehyde-lyase activity"/>
    <property type="evidence" value="ECO:0007669"/>
    <property type="project" value="TreeGrafter"/>
</dbReference>
<dbReference type="PANTHER" id="PTHR22789:SF0">
    <property type="entry name" value="3-OXO-TETRONATE 4-PHOSPHATE DECARBOXYLASE-RELATED"/>
    <property type="match status" value="1"/>
</dbReference>
<dbReference type="SUPFAM" id="SSF53639">
    <property type="entry name" value="AraD/HMP-PK domain-like"/>
    <property type="match status" value="1"/>
</dbReference>
<dbReference type="AlphaFoldDB" id="A0A3M9XRJ7"/>
<organism evidence="4 5">
    <name type="scientific">Methylocystis hirsuta</name>
    <dbReference type="NCBI Taxonomy" id="369798"/>
    <lineage>
        <taxon>Bacteria</taxon>
        <taxon>Pseudomonadati</taxon>
        <taxon>Pseudomonadota</taxon>
        <taxon>Alphaproteobacteria</taxon>
        <taxon>Hyphomicrobiales</taxon>
        <taxon>Methylocystaceae</taxon>
        <taxon>Methylocystis</taxon>
    </lineage>
</organism>
<evidence type="ECO:0000313" key="4">
    <source>
        <dbReference type="EMBL" id="RNJ50455.1"/>
    </source>
</evidence>
<evidence type="ECO:0000256" key="2">
    <source>
        <dbReference type="ARBA" id="ARBA00023239"/>
    </source>
</evidence>
<protein>
    <submittedName>
        <fullName evidence="4">Class II aldolase</fullName>
    </submittedName>
</protein>
<accession>A0A3M9XRJ7</accession>
<evidence type="ECO:0000313" key="5">
    <source>
        <dbReference type="Proteomes" id="UP000268623"/>
    </source>
</evidence>
<dbReference type="Pfam" id="PF00596">
    <property type="entry name" value="Aldolase_II"/>
    <property type="match status" value="1"/>
</dbReference>
<dbReference type="EMBL" id="QWDD01000001">
    <property type="protein sequence ID" value="RNJ50455.1"/>
    <property type="molecule type" value="Genomic_DNA"/>
</dbReference>
<dbReference type="OrthoDB" id="5291399at2"/>
<dbReference type="InterPro" id="IPR050197">
    <property type="entry name" value="Aldolase_class_II_sugar_metab"/>
</dbReference>
<dbReference type="RefSeq" id="WP_123176386.1">
    <property type="nucleotide sequence ID" value="NZ_QWDD01000001.1"/>
</dbReference>
<evidence type="ECO:0000256" key="1">
    <source>
        <dbReference type="ARBA" id="ARBA00022723"/>
    </source>
</evidence>
<keyword evidence="1" id="KW-0479">Metal-binding</keyword>
<proteinExistence type="predicted"/>
<dbReference type="InterPro" id="IPR036409">
    <property type="entry name" value="Aldolase_II/adducin_N_sf"/>
</dbReference>
<dbReference type="Proteomes" id="UP000268623">
    <property type="component" value="Unassembled WGS sequence"/>
</dbReference>
<sequence>MNERDERAAIVDAAREMERLGLNHGSAGNLSLRIGEAALVTPSGVPSRELSPGLIARLPLAGEGAFDGPLPPSSEWRFHLDIYRSRPDVNAIAHMHSPYATTIATLRRDIPAVHYMIAAFGGPTVRCVDYAPYGTAELSRLVVAGLADRDGVLLANHGAIVTGATMRRTLWRAVELEALAQVFYLGALAGEPVVLSDDEIMRTVERFKTYGTRESSKELS</sequence>
<dbReference type="Gene3D" id="3.40.225.10">
    <property type="entry name" value="Class II aldolase/adducin N-terminal domain"/>
    <property type="match status" value="1"/>
</dbReference>